<evidence type="ECO:0000313" key="1">
    <source>
        <dbReference type="EMBL" id="BDG03835.1"/>
    </source>
</evidence>
<reference evidence="2" key="1">
    <citation type="journal article" date="2022" name="Int. J. Syst. Evol. Microbiol.">
        <title>Anaeromyxobacter oryzae sp. nov., Anaeromyxobacter diazotrophicus sp. nov. and Anaeromyxobacter paludicola sp. nov., isolated from paddy soils.</title>
        <authorList>
            <person name="Itoh H."/>
            <person name="Xu Z."/>
            <person name="Mise K."/>
            <person name="Masuda Y."/>
            <person name="Ushijima N."/>
            <person name="Hayakawa C."/>
            <person name="Shiratori Y."/>
            <person name="Senoo K."/>
        </authorList>
    </citation>
    <scope>NUCLEOTIDE SEQUENCE [LARGE SCALE GENOMIC DNA]</scope>
    <source>
        <strain evidence="2">Red232</strain>
    </source>
</reference>
<keyword evidence="2" id="KW-1185">Reference proteome</keyword>
<protein>
    <submittedName>
        <fullName evidence="1">Uncharacterized protein</fullName>
    </submittedName>
</protein>
<gene>
    <name evidence="1" type="ORF">AMOR_28310</name>
</gene>
<organism evidence="1 2">
    <name type="scientific">Anaeromyxobacter oryzae</name>
    <dbReference type="NCBI Taxonomy" id="2918170"/>
    <lineage>
        <taxon>Bacteria</taxon>
        <taxon>Pseudomonadati</taxon>
        <taxon>Myxococcota</taxon>
        <taxon>Myxococcia</taxon>
        <taxon>Myxococcales</taxon>
        <taxon>Cystobacterineae</taxon>
        <taxon>Anaeromyxobacteraceae</taxon>
        <taxon>Anaeromyxobacter</taxon>
    </lineage>
</organism>
<proteinExistence type="predicted"/>
<dbReference type="Proteomes" id="UP001162891">
    <property type="component" value="Chromosome"/>
</dbReference>
<accession>A0ABN6MU74</accession>
<dbReference type="SUPFAM" id="SSF53756">
    <property type="entry name" value="UDP-Glycosyltransferase/glycogen phosphorylase"/>
    <property type="match status" value="1"/>
</dbReference>
<sequence length="438" mass="47859">MPDRTKETPLVVAVEMGYGHLRAATPLADALGTEVLKVDEPPLVAAGEERLWARVRRGYEAISRLSQIPVVGRPLGWVLDSLTDIPRLYPLRDLSAPTHGVRALERLARKRLGEGLVARLRETGAPLLTTFYSPAIVADRAGLDRVFCVVTDSDINRIWAPLEPSRTRIRYLVPTRRAARRLQAYGVPPERITFTGFPLPDALVGGPGLPTLKRNLAARLVRLDPSGEFRRSVPEELAHFLGALPREEEGRPALLTFAVGGAGAQAGMAEAFLPGFRGAVEAGRLRIALVAGVRPEVEARFREALHRAGMEALVGAGVEILAARGFPDYYARFNALLARTDVLWTKPSELTFYGALGIPLVLAPPVGVHERYNRRWAREGGAGLKQREARFASEWLADWLADGLLAGAAWAGYMHLPKFGLYRILEAVAQAPEARVAP</sequence>
<dbReference type="EMBL" id="AP025591">
    <property type="protein sequence ID" value="BDG03835.1"/>
    <property type="molecule type" value="Genomic_DNA"/>
</dbReference>
<name>A0ABN6MU74_9BACT</name>
<evidence type="ECO:0000313" key="2">
    <source>
        <dbReference type="Proteomes" id="UP001162891"/>
    </source>
</evidence>
<dbReference type="RefSeq" id="WP_248362277.1">
    <property type="nucleotide sequence ID" value="NZ_AP025591.1"/>
</dbReference>